<organism evidence="2 3">
    <name type="scientific">Kwoniella newhampshirensis</name>
    <dbReference type="NCBI Taxonomy" id="1651941"/>
    <lineage>
        <taxon>Eukaryota</taxon>
        <taxon>Fungi</taxon>
        <taxon>Dikarya</taxon>
        <taxon>Basidiomycota</taxon>
        <taxon>Agaricomycotina</taxon>
        <taxon>Tremellomycetes</taxon>
        <taxon>Tremellales</taxon>
        <taxon>Cryptococcaceae</taxon>
        <taxon>Kwoniella</taxon>
    </lineage>
</organism>
<evidence type="ECO:0000313" key="2">
    <source>
        <dbReference type="EMBL" id="KAK8847447.1"/>
    </source>
</evidence>
<evidence type="ECO:0000313" key="3">
    <source>
        <dbReference type="Proteomes" id="UP001388673"/>
    </source>
</evidence>
<accession>A0AAW0YVA1</accession>
<dbReference type="KEGG" id="kne:92182563"/>
<name>A0AAW0YVA1_9TREE</name>
<dbReference type="GeneID" id="92182563"/>
<feature type="region of interest" description="Disordered" evidence="1">
    <location>
        <begin position="29"/>
        <end position="64"/>
    </location>
</feature>
<comment type="caution">
    <text evidence="2">The sequence shown here is derived from an EMBL/GenBank/DDBJ whole genome shotgun (WGS) entry which is preliminary data.</text>
</comment>
<reference evidence="2 3" key="1">
    <citation type="journal article" date="2024" name="bioRxiv">
        <title>Comparative genomics of Cryptococcus and Kwoniella reveals pathogenesis evolution and contrasting karyotype dynamics via intercentromeric recombination or chromosome fusion.</title>
        <authorList>
            <person name="Coelho M.A."/>
            <person name="David-Palma M."/>
            <person name="Shea T."/>
            <person name="Bowers K."/>
            <person name="McGinley-Smith S."/>
            <person name="Mohammad A.W."/>
            <person name="Gnirke A."/>
            <person name="Yurkov A.M."/>
            <person name="Nowrousian M."/>
            <person name="Sun S."/>
            <person name="Cuomo C.A."/>
            <person name="Heitman J."/>
        </authorList>
    </citation>
    <scope>NUCLEOTIDE SEQUENCE [LARGE SCALE GENOMIC DNA]</scope>
    <source>
        <strain evidence="2 3">CBS 13917</strain>
    </source>
</reference>
<dbReference type="EMBL" id="JBCAWK010000010">
    <property type="protein sequence ID" value="KAK8847447.1"/>
    <property type="molecule type" value="Genomic_DNA"/>
</dbReference>
<dbReference type="AlphaFoldDB" id="A0AAW0YVA1"/>
<proteinExistence type="predicted"/>
<keyword evidence="3" id="KW-1185">Reference proteome</keyword>
<dbReference type="PANTHER" id="PTHR37331:SF1">
    <property type="entry name" value="YALI0F11671P"/>
    <property type="match status" value="1"/>
</dbReference>
<gene>
    <name evidence="2" type="ORF">IAR55_005305</name>
</gene>
<feature type="compositionally biased region" description="Polar residues" evidence="1">
    <location>
        <begin position="40"/>
        <end position="54"/>
    </location>
</feature>
<protein>
    <submittedName>
        <fullName evidence="2">Uncharacterized protein</fullName>
    </submittedName>
</protein>
<evidence type="ECO:0000256" key="1">
    <source>
        <dbReference type="SAM" id="MobiDB-lite"/>
    </source>
</evidence>
<sequence>MASTLCLLRAPANLRSIAAIRPVAPLAQSRSNRSFHKTVPSRQAGPSQPAINEGSTKDPSHSYLHYHPTNTHTILSFLPRPPALARSKTVLGYLPLGEATLDDFREEPEFRKVLDDAIKSGLEQGKSQSVTFEAETRPGDGWIHITDERAIPPAGRIGETEDLVGSVYVQDGKIVASTYSPLPTYRLVTTNGVLTLPRGLDEHLVRVLESIDEDERGQIPV</sequence>
<dbReference type="RefSeq" id="XP_066800965.1">
    <property type="nucleotide sequence ID" value="XM_066948397.1"/>
</dbReference>
<dbReference type="Proteomes" id="UP001388673">
    <property type="component" value="Unassembled WGS sequence"/>
</dbReference>
<dbReference type="PANTHER" id="PTHR37331">
    <property type="entry name" value="YALI0F11671P"/>
    <property type="match status" value="1"/>
</dbReference>